<dbReference type="AlphaFoldDB" id="A0A2S8S639"/>
<keyword evidence="1" id="KW-0732">Signal</keyword>
<keyword evidence="4" id="KW-1185">Reference proteome</keyword>
<dbReference type="OrthoDB" id="7363179at2"/>
<dbReference type="SUPFAM" id="SSF103247">
    <property type="entry name" value="TT1751-like"/>
    <property type="match status" value="1"/>
</dbReference>
<feature type="signal peptide" evidence="1">
    <location>
        <begin position="1"/>
        <end position="23"/>
    </location>
</feature>
<evidence type="ECO:0000256" key="1">
    <source>
        <dbReference type="SAM" id="SignalP"/>
    </source>
</evidence>
<dbReference type="RefSeq" id="WP_105515071.1">
    <property type="nucleotide sequence ID" value="NZ_PVEP01000005.1"/>
</dbReference>
<dbReference type="Proteomes" id="UP000238338">
    <property type="component" value="Unassembled WGS sequence"/>
</dbReference>
<feature type="chain" id="PRO_5015417129" evidence="1">
    <location>
        <begin position="24"/>
        <end position="148"/>
    </location>
</feature>
<evidence type="ECO:0000313" key="3">
    <source>
        <dbReference type="EMBL" id="PQV56208.1"/>
    </source>
</evidence>
<gene>
    <name evidence="3" type="ORF">LX70_02473</name>
</gene>
<dbReference type="Gene3D" id="3.30.310.70">
    <property type="entry name" value="TT1751-like domain"/>
    <property type="match status" value="1"/>
</dbReference>
<protein>
    <submittedName>
        <fullName evidence="3">Uncharacterized protein (DUF302 family)</fullName>
    </submittedName>
</protein>
<name>A0A2S8S639_9RHOB</name>
<accession>A0A2S8S639</accession>
<feature type="domain" description="DUF302" evidence="2">
    <location>
        <begin position="80"/>
        <end position="126"/>
    </location>
</feature>
<dbReference type="Pfam" id="PF03625">
    <property type="entry name" value="DUF302"/>
    <property type="match status" value="1"/>
</dbReference>
<dbReference type="InterPro" id="IPR035923">
    <property type="entry name" value="TT1751-like_sf"/>
</dbReference>
<dbReference type="InterPro" id="IPR005180">
    <property type="entry name" value="DUF302"/>
</dbReference>
<sequence>MKTAILPALVAALMVAAPVSATAEENDVTTYPFEGSFEDATFAVENAIISEGLVVDHVSHVGEMLARTGADVGSDVKIFDGADVYLFCSANLSRKVMEADPMNLRFCPYSVFVMDRDGAVTVGYRNMPQGPMQEVQALLDKIAKTALE</sequence>
<evidence type="ECO:0000259" key="2">
    <source>
        <dbReference type="Pfam" id="PF03625"/>
    </source>
</evidence>
<comment type="caution">
    <text evidence="3">The sequence shown here is derived from an EMBL/GenBank/DDBJ whole genome shotgun (WGS) entry which is preliminary data.</text>
</comment>
<proteinExistence type="predicted"/>
<reference evidence="3 4" key="1">
    <citation type="submission" date="2018-02" db="EMBL/GenBank/DDBJ databases">
        <title>Genomic Encyclopedia of Archaeal and Bacterial Type Strains, Phase II (KMG-II): from individual species to whole genera.</title>
        <authorList>
            <person name="Goeker M."/>
        </authorList>
    </citation>
    <scope>NUCLEOTIDE SEQUENCE [LARGE SCALE GENOMIC DNA]</scope>
    <source>
        <strain evidence="3 4">DSM 18921</strain>
    </source>
</reference>
<dbReference type="EMBL" id="PVEP01000005">
    <property type="protein sequence ID" value="PQV56208.1"/>
    <property type="molecule type" value="Genomic_DNA"/>
</dbReference>
<evidence type="ECO:0000313" key="4">
    <source>
        <dbReference type="Proteomes" id="UP000238338"/>
    </source>
</evidence>
<organism evidence="3 4">
    <name type="scientific">Albidovulum denitrificans</name>
    <dbReference type="NCBI Taxonomy" id="404881"/>
    <lineage>
        <taxon>Bacteria</taxon>
        <taxon>Pseudomonadati</taxon>
        <taxon>Pseudomonadota</taxon>
        <taxon>Alphaproteobacteria</taxon>
        <taxon>Rhodobacterales</taxon>
        <taxon>Paracoccaceae</taxon>
        <taxon>Albidovulum</taxon>
    </lineage>
</organism>